<evidence type="ECO:0000256" key="1">
    <source>
        <dbReference type="ARBA" id="ARBA00010139"/>
    </source>
</evidence>
<dbReference type="InterPro" id="IPR036188">
    <property type="entry name" value="FAD/NAD-bd_sf"/>
</dbReference>
<dbReference type="GO" id="GO:0050660">
    <property type="term" value="F:flavin adenine dinucleotide binding"/>
    <property type="evidence" value="ECO:0007669"/>
    <property type="project" value="InterPro"/>
</dbReference>
<evidence type="ECO:0000256" key="4">
    <source>
        <dbReference type="ARBA" id="ARBA00023002"/>
    </source>
</evidence>
<dbReference type="GO" id="GO:0050661">
    <property type="term" value="F:NADP binding"/>
    <property type="evidence" value="ECO:0007669"/>
    <property type="project" value="InterPro"/>
</dbReference>
<dbReference type="PRINTS" id="PR00469">
    <property type="entry name" value="PNDRDTASEII"/>
</dbReference>
<evidence type="ECO:0000313" key="6">
    <source>
        <dbReference type="Proteomes" id="UP001054902"/>
    </source>
</evidence>
<proteinExistence type="inferred from homology"/>
<evidence type="ECO:0000313" key="5">
    <source>
        <dbReference type="EMBL" id="GFH56077.1"/>
    </source>
</evidence>
<protein>
    <recommendedName>
        <fullName evidence="7">Flavin-containing monooxygenase</fullName>
    </recommendedName>
</protein>
<comment type="similarity">
    <text evidence="1">Belongs to the FAD-binding monooxygenase family.</text>
</comment>
<dbReference type="InterPro" id="IPR020946">
    <property type="entry name" value="Flavin_mOase-like"/>
</dbReference>
<dbReference type="EMBL" id="BLLK01000051">
    <property type="protein sequence ID" value="GFH56077.1"/>
    <property type="molecule type" value="Genomic_DNA"/>
</dbReference>
<dbReference type="AlphaFoldDB" id="A0AAD3D1V6"/>
<name>A0AAD3D1V6_9STRA</name>
<evidence type="ECO:0008006" key="7">
    <source>
        <dbReference type="Google" id="ProtNLM"/>
    </source>
</evidence>
<keyword evidence="4" id="KW-0560">Oxidoreductase</keyword>
<reference evidence="5 6" key="1">
    <citation type="journal article" date="2021" name="Sci. Rep.">
        <title>The genome of the diatom Chaetoceros tenuissimus carries an ancient integrated fragment of an extant virus.</title>
        <authorList>
            <person name="Hongo Y."/>
            <person name="Kimura K."/>
            <person name="Takaki Y."/>
            <person name="Yoshida Y."/>
            <person name="Baba S."/>
            <person name="Kobayashi G."/>
            <person name="Nagasaki K."/>
            <person name="Hano T."/>
            <person name="Tomaru Y."/>
        </authorList>
    </citation>
    <scope>NUCLEOTIDE SEQUENCE [LARGE SCALE GENOMIC DNA]</scope>
    <source>
        <strain evidence="5 6">NIES-3715</strain>
    </source>
</reference>
<dbReference type="SUPFAM" id="SSF51905">
    <property type="entry name" value="FAD/NAD(P)-binding domain"/>
    <property type="match status" value="1"/>
</dbReference>
<evidence type="ECO:0000256" key="3">
    <source>
        <dbReference type="ARBA" id="ARBA00022827"/>
    </source>
</evidence>
<sequence length="514" mass="59044">MESNEQNAISHHSYEVLIIGSGLSGICQAVKLIGNDIHDFLILEKENSLGGTWRDNIYLGAACDVPSTLYSYSFELDETNWHSDYSSQSDILEYINTIADKYHIQKYLKCNQQVERLEYLEQEGRWKVSCKNDIVYSAKFVITAVGQLHHPKIPTLKGADMFLGDILHTARFTKNHDSKYFQGKNVAVIGNGASSVQLVPKLQKLCKNVYLFHRAANHIVPRVGMLNKTSEKCINKFSIMKRLYRWYLEELPELVLFNAIAGKTWAVFAMNLMFYFNLKRYVKDEQLRRILTPTHPIGAKRVLFNQDFYPAITQPNVHVVTSPVQRLSEKGIVCNDGSKIDMVDVIVFATGFITNPFLYGIEAFGRNGEQLWRDSGRYHTLMGLCTHGFPNLFFLYGPNTNTGHSSVISMVEEQSDFIIGAISQVRKNNYIAIEVKKEAQNKFVKEVDERAQHLAFTKIRSSWYLSKDGYFNNNWMGTLREYRQRLRTLSLKEAFYFHDGQMNVDSDVSHKKNV</sequence>
<dbReference type="PANTHER" id="PTHR42877">
    <property type="entry name" value="L-ORNITHINE N(5)-MONOOXYGENASE-RELATED"/>
    <property type="match status" value="1"/>
</dbReference>
<gene>
    <name evidence="5" type="ORF">CTEN210_12553</name>
</gene>
<keyword evidence="6" id="KW-1185">Reference proteome</keyword>
<dbReference type="Proteomes" id="UP001054902">
    <property type="component" value="Unassembled WGS sequence"/>
</dbReference>
<evidence type="ECO:0000256" key="2">
    <source>
        <dbReference type="ARBA" id="ARBA00022630"/>
    </source>
</evidence>
<organism evidence="5 6">
    <name type="scientific">Chaetoceros tenuissimus</name>
    <dbReference type="NCBI Taxonomy" id="426638"/>
    <lineage>
        <taxon>Eukaryota</taxon>
        <taxon>Sar</taxon>
        <taxon>Stramenopiles</taxon>
        <taxon>Ochrophyta</taxon>
        <taxon>Bacillariophyta</taxon>
        <taxon>Coscinodiscophyceae</taxon>
        <taxon>Chaetocerotophycidae</taxon>
        <taxon>Chaetocerotales</taxon>
        <taxon>Chaetocerotaceae</taxon>
        <taxon>Chaetoceros</taxon>
    </lineage>
</organism>
<accession>A0AAD3D1V6</accession>
<dbReference type="Pfam" id="PF00743">
    <property type="entry name" value="FMO-like"/>
    <property type="match status" value="1"/>
</dbReference>
<dbReference type="InterPro" id="IPR051209">
    <property type="entry name" value="FAD-bind_Monooxygenase_sf"/>
</dbReference>
<dbReference type="Gene3D" id="3.50.50.60">
    <property type="entry name" value="FAD/NAD(P)-binding domain"/>
    <property type="match status" value="3"/>
</dbReference>
<keyword evidence="3" id="KW-0274">FAD</keyword>
<dbReference type="GO" id="GO:0004499">
    <property type="term" value="F:N,N-dimethylaniline monooxygenase activity"/>
    <property type="evidence" value="ECO:0007669"/>
    <property type="project" value="InterPro"/>
</dbReference>
<comment type="caution">
    <text evidence="5">The sequence shown here is derived from an EMBL/GenBank/DDBJ whole genome shotgun (WGS) entry which is preliminary data.</text>
</comment>
<keyword evidence="2" id="KW-0285">Flavoprotein</keyword>
<dbReference type="PANTHER" id="PTHR42877:SF4">
    <property type="entry name" value="FAD_NAD(P)-BINDING DOMAIN-CONTAINING PROTEIN-RELATED"/>
    <property type="match status" value="1"/>
</dbReference>